<gene>
    <name evidence="14" type="ORF">MMIC_P1131</name>
</gene>
<dbReference type="InterPro" id="IPR012165">
    <property type="entry name" value="Cyt_c3_hydrogenase_gsu"/>
</dbReference>
<dbReference type="Pfam" id="PF10418">
    <property type="entry name" value="DHODB_Fe-S_bind"/>
    <property type="match status" value="1"/>
</dbReference>
<dbReference type="Gene3D" id="2.10.240.10">
    <property type="entry name" value="Dihydroorotate dehydrogenase, electron transfer subunit"/>
    <property type="match status" value="1"/>
</dbReference>
<sequence length="298" mass="32240">MFSLKGKCVANEHRNTLFEEKAEVLAHITHPGDQFVMRVRAPKTAAKAKPGQFVHLRVSDERALRRPISIMLTDPERGTVDLLYKAIGEGTHLLSERKVGDVVPMLGPIGEPFDLSDESKRYVLIGGGVGIPPMIFAADDLNGRADCVVFAGSEVEFPFALKPSTTLLPGINGNAILAISSLEERGIASRLASNAGLYGCYEGHVPNLARDYLAALSDQERSRCVLLSCGPHPMLHAVARVGREFDLPTYLSLEEHMACGLGGCAGCVVKTIEDGVEKYRRVCVDGPVFQADLLPEFA</sequence>
<keyword evidence="5 12" id="KW-0479">Metal-binding</keyword>
<dbReference type="InterPro" id="IPR039261">
    <property type="entry name" value="FNR_nucleotide-bd"/>
</dbReference>
<keyword evidence="4 12" id="KW-0001">2Fe-2S</keyword>
<keyword evidence="2" id="KW-0813">Transport</keyword>
<feature type="binding site" evidence="12">
    <location>
        <position position="283"/>
    </location>
    <ligand>
        <name>[2Fe-2S] cluster</name>
        <dbReference type="ChEBI" id="CHEBI:190135"/>
    </ligand>
</feature>
<comment type="caution">
    <text evidence="14">The sequence shown here is derived from an EMBL/GenBank/DDBJ whole genome shotgun (WGS) entry which is preliminary data.</text>
</comment>
<dbReference type="GO" id="GO:0046872">
    <property type="term" value="F:metal ion binding"/>
    <property type="evidence" value="ECO:0007669"/>
    <property type="project" value="UniProtKB-KW"/>
</dbReference>
<dbReference type="PANTHER" id="PTHR43513">
    <property type="entry name" value="DIHYDROOROTATE DEHYDROGENASE B (NAD(+)), ELECTRON TRANSFER SUBUNIT"/>
    <property type="match status" value="1"/>
</dbReference>
<evidence type="ECO:0000256" key="2">
    <source>
        <dbReference type="ARBA" id="ARBA00022448"/>
    </source>
</evidence>
<evidence type="ECO:0000259" key="13">
    <source>
        <dbReference type="PROSITE" id="PS51384"/>
    </source>
</evidence>
<dbReference type="InterPro" id="IPR017927">
    <property type="entry name" value="FAD-bd_FR_type"/>
</dbReference>
<name>A0A1L8CMW5_9PROT</name>
<evidence type="ECO:0000256" key="12">
    <source>
        <dbReference type="PIRSR" id="PIRSR006816-2"/>
    </source>
</evidence>
<keyword evidence="8 12" id="KW-0408">Iron</keyword>
<feature type="binding site" evidence="12">
    <location>
        <position position="259"/>
    </location>
    <ligand>
        <name>[2Fe-2S] cluster</name>
        <dbReference type="ChEBI" id="CHEBI:190135"/>
    </ligand>
</feature>
<dbReference type="GO" id="GO:0016491">
    <property type="term" value="F:oxidoreductase activity"/>
    <property type="evidence" value="ECO:0007669"/>
    <property type="project" value="InterPro"/>
</dbReference>
<dbReference type="EMBL" id="BDFD01000008">
    <property type="protein sequence ID" value="GAV20169.1"/>
    <property type="molecule type" value="Genomic_DNA"/>
</dbReference>
<evidence type="ECO:0000256" key="6">
    <source>
        <dbReference type="ARBA" id="ARBA00022827"/>
    </source>
</evidence>
<accession>A0A1L8CMW5</accession>
<dbReference type="Pfam" id="PF00970">
    <property type="entry name" value="FAD_binding_6"/>
    <property type="match status" value="1"/>
</dbReference>
<protein>
    <submittedName>
        <fullName evidence="14">Dihydroorotate dehydrogenase electron transfer subunit</fullName>
    </submittedName>
</protein>
<evidence type="ECO:0000256" key="1">
    <source>
        <dbReference type="ARBA" id="ARBA00006422"/>
    </source>
</evidence>
<dbReference type="Gene3D" id="2.40.30.10">
    <property type="entry name" value="Translation factors"/>
    <property type="match status" value="1"/>
</dbReference>
<dbReference type="AlphaFoldDB" id="A0A1L8CMW5"/>
<evidence type="ECO:0000256" key="4">
    <source>
        <dbReference type="ARBA" id="ARBA00022714"/>
    </source>
</evidence>
<keyword evidence="9 12" id="KW-0411">Iron-sulfur</keyword>
<keyword evidence="6 11" id="KW-0274">FAD</keyword>
<dbReference type="SUPFAM" id="SSF63380">
    <property type="entry name" value="Riboflavin synthase domain-like"/>
    <property type="match status" value="1"/>
</dbReference>
<evidence type="ECO:0000256" key="11">
    <source>
        <dbReference type="PIRSR" id="PIRSR006816-1"/>
    </source>
</evidence>
<dbReference type="InterPro" id="IPR017938">
    <property type="entry name" value="Riboflavin_synthase-like_b-brl"/>
</dbReference>
<organism evidence="14 15">
    <name type="scientific">Mariprofundus micogutta</name>
    <dbReference type="NCBI Taxonomy" id="1921010"/>
    <lineage>
        <taxon>Bacteria</taxon>
        <taxon>Pseudomonadati</taxon>
        <taxon>Pseudomonadota</taxon>
        <taxon>Candidatius Mariprofundia</taxon>
        <taxon>Mariprofundales</taxon>
        <taxon>Mariprofundaceae</taxon>
        <taxon>Mariprofundus</taxon>
    </lineage>
</organism>
<keyword evidence="7" id="KW-0249">Electron transport</keyword>
<reference evidence="14 15" key="1">
    <citation type="journal article" date="2017" name="Arch. Microbiol.">
        <title>Mariprofundus micogutta sp. nov., a novel iron-oxidizing zetaproteobacterium isolated from a deep-sea hydrothermal field at the Bayonnaise knoll of the Izu-Ogasawara arc, and a description of Mariprofundales ord. nov. and Zetaproteobacteria classis nov.</title>
        <authorList>
            <person name="Makita H."/>
            <person name="Tanaka E."/>
            <person name="Mitsunobu S."/>
            <person name="Miyazaki M."/>
            <person name="Nunoura T."/>
            <person name="Uematsu K."/>
            <person name="Takaki Y."/>
            <person name="Nishi S."/>
            <person name="Shimamura S."/>
            <person name="Takai K."/>
        </authorList>
    </citation>
    <scope>NUCLEOTIDE SEQUENCE [LARGE SCALE GENOMIC DNA]</scope>
    <source>
        <strain evidence="14 15">ET2</strain>
    </source>
</reference>
<dbReference type="InterPro" id="IPR008333">
    <property type="entry name" value="Cbr1-like_FAD-bd_dom"/>
</dbReference>
<dbReference type="GO" id="GO:0006221">
    <property type="term" value="P:pyrimidine nucleotide biosynthetic process"/>
    <property type="evidence" value="ECO:0007669"/>
    <property type="project" value="InterPro"/>
</dbReference>
<feature type="binding site" evidence="12">
    <location>
        <position position="267"/>
    </location>
    <ligand>
        <name>[2Fe-2S] cluster</name>
        <dbReference type="ChEBI" id="CHEBI:190135"/>
    </ligand>
</feature>
<evidence type="ECO:0000313" key="14">
    <source>
        <dbReference type="EMBL" id="GAV20169.1"/>
    </source>
</evidence>
<dbReference type="InterPro" id="IPR006058">
    <property type="entry name" value="2Fe2S_fd_BS"/>
</dbReference>
<evidence type="ECO:0000256" key="10">
    <source>
        <dbReference type="ARBA" id="ARBA00034078"/>
    </source>
</evidence>
<feature type="binding site" evidence="11">
    <location>
        <begin position="66"/>
        <end position="69"/>
    </location>
    <ligand>
        <name>FAD</name>
        <dbReference type="ChEBI" id="CHEBI:57692"/>
    </ligand>
</feature>
<keyword evidence="15" id="KW-1185">Reference proteome</keyword>
<evidence type="ECO:0000256" key="5">
    <source>
        <dbReference type="ARBA" id="ARBA00022723"/>
    </source>
</evidence>
<feature type="domain" description="FAD-binding FR-type" evidence="13">
    <location>
        <begin position="17"/>
        <end position="115"/>
    </location>
</feature>
<dbReference type="InterPro" id="IPR050353">
    <property type="entry name" value="PyrK_electron_transfer"/>
</dbReference>
<evidence type="ECO:0000256" key="9">
    <source>
        <dbReference type="ARBA" id="ARBA00023014"/>
    </source>
</evidence>
<dbReference type="CDD" id="cd06218">
    <property type="entry name" value="DHOD_e_trans"/>
    <property type="match status" value="1"/>
</dbReference>
<comment type="cofactor">
    <cofactor evidence="11">
        <name>FAD</name>
        <dbReference type="ChEBI" id="CHEBI:57692"/>
    </cofactor>
    <text evidence="11">Binds 1 FAD per subunit.</text>
</comment>
<dbReference type="PROSITE" id="PS51384">
    <property type="entry name" value="FAD_FR"/>
    <property type="match status" value="1"/>
</dbReference>
<dbReference type="SUPFAM" id="SSF52343">
    <property type="entry name" value="Ferredoxin reductase-like, C-terminal NADP-linked domain"/>
    <property type="match status" value="1"/>
</dbReference>
<proteinExistence type="inferred from homology"/>
<evidence type="ECO:0000256" key="8">
    <source>
        <dbReference type="ARBA" id="ARBA00023004"/>
    </source>
</evidence>
<dbReference type="GO" id="GO:0050660">
    <property type="term" value="F:flavin adenine dinucleotide binding"/>
    <property type="evidence" value="ECO:0007669"/>
    <property type="project" value="InterPro"/>
</dbReference>
<dbReference type="InterPro" id="IPR019480">
    <property type="entry name" value="Dihydroorotate_DH_Fe-S-bd"/>
</dbReference>
<keyword evidence="3 11" id="KW-0285">Flavoprotein</keyword>
<evidence type="ECO:0000313" key="15">
    <source>
        <dbReference type="Proteomes" id="UP000231632"/>
    </source>
</evidence>
<dbReference type="PIRSF" id="PIRSF006816">
    <property type="entry name" value="Cyc3_hyd_g"/>
    <property type="match status" value="1"/>
</dbReference>
<dbReference type="GO" id="GO:0051537">
    <property type="term" value="F:2 iron, 2 sulfur cluster binding"/>
    <property type="evidence" value="ECO:0007669"/>
    <property type="project" value="UniProtKB-KW"/>
</dbReference>
<comment type="cofactor">
    <cofactor evidence="10">
        <name>[2Fe-2S] cluster</name>
        <dbReference type="ChEBI" id="CHEBI:190135"/>
    </cofactor>
</comment>
<feature type="binding site" evidence="12">
    <location>
        <position position="264"/>
    </location>
    <ligand>
        <name>[2Fe-2S] cluster</name>
        <dbReference type="ChEBI" id="CHEBI:190135"/>
    </ligand>
</feature>
<evidence type="ECO:0000256" key="3">
    <source>
        <dbReference type="ARBA" id="ARBA00022630"/>
    </source>
</evidence>
<dbReference type="Gene3D" id="3.40.50.80">
    <property type="entry name" value="Nucleotide-binding domain of ferredoxin-NADP reductase (FNR) module"/>
    <property type="match status" value="1"/>
</dbReference>
<comment type="similarity">
    <text evidence="1">Belongs to the PyrK family.</text>
</comment>
<dbReference type="PANTHER" id="PTHR43513:SF3">
    <property type="entry name" value="DIHYDROOROTATE DEHYDROGENASE B (NAD(+)), ELECTRON TRANSFER SUBUNIT-RELATED"/>
    <property type="match status" value="1"/>
</dbReference>
<evidence type="ECO:0000256" key="7">
    <source>
        <dbReference type="ARBA" id="ARBA00022982"/>
    </source>
</evidence>
<dbReference type="PROSITE" id="PS00197">
    <property type="entry name" value="2FE2S_FER_1"/>
    <property type="match status" value="1"/>
</dbReference>
<comment type="cofactor">
    <cofactor evidence="12">
        <name>[2Fe-2S] cluster</name>
        <dbReference type="ChEBI" id="CHEBI:190135"/>
    </cofactor>
    <text evidence="12">Binds 1 [2Fe-2S] cluster per subunit.</text>
</comment>
<feature type="binding site" evidence="11">
    <location>
        <begin position="90"/>
        <end position="91"/>
    </location>
    <ligand>
        <name>FAD</name>
        <dbReference type="ChEBI" id="CHEBI:57692"/>
    </ligand>
</feature>
<dbReference type="Proteomes" id="UP000231632">
    <property type="component" value="Unassembled WGS sequence"/>
</dbReference>
<dbReference type="STRING" id="1921010.MMIC_P1131"/>
<dbReference type="InterPro" id="IPR037117">
    <property type="entry name" value="Dihydroorotate_DH_ele_sf"/>
</dbReference>